<organism evidence="1 2">
    <name type="scientific">Phytophthora fragariaefolia</name>
    <dbReference type="NCBI Taxonomy" id="1490495"/>
    <lineage>
        <taxon>Eukaryota</taxon>
        <taxon>Sar</taxon>
        <taxon>Stramenopiles</taxon>
        <taxon>Oomycota</taxon>
        <taxon>Peronosporomycetes</taxon>
        <taxon>Peronosporales</taxon>
        <taxon>Peronosporaceae</taxon>
        <taxon>Phytophthora</taxon>
    </lineage>
</organism>
<protein>
    <submittedName>
        <fullName evidence="1">Unnamed protein product</fullName>
    </submittedName>
</protein>
<evidence type="ECO:0000313" key="2">
    <source>
        <dbReference type="Proteomes" id="UP001165121"/>
    </source>
</evidence>
<dbReference type="OrthoDB" id="112786at2759"/>
<evidence type="ECO:0000313" key="1">
    <source>
        <dbReference type="EMBL" id="GMF52660.1"/>
    </source>
</evidence>
<dbReference type="PANTHER" id="PTHR37067:SF3">
    <property type="entry name" value="PX DOMAIN-CONTAINING PROTEIN"/>
    <property type="match status" value="1"/>
</dbReference>
<dbReference type="Proteomes" id="UP001165121">
    <property type="component" value="Unassembled WGS sequence"/>
</dbReference>
<gene>
    <name evidence="1" type="ORF">Pfra01_002160800</name>
</gene>
<reference evidence="1" key="1">
    <citation type="submission" date="2023-04" db="EMBL/GenBank/DDBJ databases">
        <title>Phytophthora fragariaefolia NBRC 109709.</title>
        <authorList>
            <person name="Ichikawa N."/>
            <person name="Sato H."/>
            <person name="Tonouchi N."/>
        </authorList>
    </citation>
    <scope>NUCLEOTIDE SEQUENCE</scope>
    <source>
        <strain evidence="1">NBRC 109709</strain>
    </source>
</reference>
<proteinExistence type="predicted"/>
<name>A0A9W6Y3U4_9STRA</name>
<sequence>MGRQSRARLRKGPRSSSPTLFENALNESYLAVRRQQNLITDMRSTCTTVADTKWLSTYGVTISLFINKFRVRSYLSKTGAPCTPKTLWWIFLYALRKLQKKPMLFSSPCKVVERSCYSKLTAGLAQRFCSVFGMIGPLTQEKLAALEATTREIIGNCAISHTAPIAHIQQLDLWVYDNIQTLDAGQKDVVFPVVAQMTNSRRGKLNHKFDEAPLHNIVAEFIELRREYDVSNKFRQAVKEFDKLLATFDDMWAVGDAANKFPTLAEFCGAFASAVESDFSVINCEKSDKRTSLTDITLSKASFIASSGRGCLHGRSSVARSADAL</sequence>
<keyword evidence="2" id="KW-1185">Reference proteome</keyword>
<dbReference type="PANTHER" id="PTHR37067">
    <property type="entry name" value="PX DOMAIN-CONTAINING PROTEIN"/>
    <property type="match status" value="1"/>
</dbReference>
<accession>A0A9W6Y3U4</accession>
<comment type="caution">
    <text evidence="1">The sequence shown here is derived from an EMBL/GenBank/DDBJ whole genome shotgun (WGS) entry which is preliminary data.</text>
</comment>
<dbReference type="AlphaFoldDB" id="A0A9W6Y3U4"/>
<dbReference type="EMBL" id="BSXT01003118">
    <property type="protein sequence ID" value="GMF52660.1"/>
    <property type="molecule type" value="Genomic_DNA"/>
</dbReference>